<dbReference type="NCBIfam" id="TIGR02985">
    <property type="entry name" value="Sig70_bacteroi1"/>
    <property type="match status" value="1"/>
</dbReference>
<dbReference type="GO" id="GO:0006352">
    <property type="term" value="P:DNA-templated transcription initiation"/>
    <property type="evidence" value="ECO:0007669"/>
    <property type="project" value="InterPro"/>
</dbReference>
<dbReference type="Gene3D" id="1.10.10.10">
    <property type="entry name" value="Winged helix-like DNA-binding domain superfamily/Winged helix DNA-binding domain"/>
    <property type="match status" value="1"/>
</dbReference>
<dbReference type="InterPro" id="IPR013324">
    <property type="entry name" value="RNA_pol_sigma_r3/r4-like"/>
</dbReference>
<dbReference type="Proteomes" id="UP000742098">
    <property type="component" value="Unassembled WGS sequence"/>
</dbReference>
<comment type="similarity">
    <text evidence="1">Belongs to the sigma-70 factor family. ECF subfamily.</text>
</comment>
<keyword evidence="3" id="KW-0731">Sigma factor</keyword>
<dbReference type="Gene3D" id="1.10.1740.10">
    <property type="match status" value="1"/>
</dbReference>
<gene>
    <name evidence="7" type="ORF">K8V05_12075</name>
</gene>
<dbReference type="GO" id="GO:0016987">
    <property type="term" value="F:sigma factor activity"/>
    <property type="evidence" value="ECO:0007669"/>
    <property type="project" value="UniProtKB-KW"/>
</dbReference>
<dbReference type="InterPro" id="IPR013325">
    <property type="entry name" value="RNA_pol_sigma_r2"/>
</dbReference>
<keyword evidence="4" id="KW-0804">Transcription</keyword>
<accession>A0A921KZ59</accession>
<dbReference type="InterPro" id="IPR039425">
    <property type="entry name" value="RNA_pol_sigma-70-like"/>
</dbReference>
<dbReference type="InterPro" id="IPR013249">
    <property type="entry name" value="RNA_pol_sigma70_r4_t2"/>
</dbReference>
<feature type="domain" description="RNA polymerase sigma-70 region 2" evidence="5">
    <location>
        <begin position="23"/>
        <end position="88"/>
    </location>
</feature>
<proteinExistence type="inferred from homology"/>
<dbReference type="NCBIfam" id="TIGR02937">
    <property type="entry name" value="sigma70-ECF"/>
    <property type="match status" value="1"/>
</dbReference>
<dbReference type="AlphaFoldDB" id="A0A921KZ59"/>
<protein>
    <submittedName>
        <fullName evidence="7">RNA polymerase sigma-70 factor</fullName>
    </submittedName>
</protein>
<organism evidence="7 8">
    <name type="scientific">Butyricimonas virosa</name>
    <dbReference type="NCBI Taxonomy" id="544645"/>
    <lineage>
        <taxon>Bacteria</taxon>
        <taxon>Pseudomonadati</taxon>
        <taxon>Bacteroidota</taxon>
        <taxon>Bacteroidia</taxon>
        <taxon>Bacteroidales</taxon>
        <taxon>Odoribacteraceae</taxon>
        <taxon>Butyricimonas</taxon>
    </lineage>
</organism>
<reference evidence="7" key="2">
    <citation type="submission" date="2021-09" db="EMBL/GenBank/DDBJ databases">
        <authorList>
            <person name="Gilroy R."/>
        </authorList>
    </citation>
    <scope>NUCLEOTIDE SEQUENCE</scope>
    <source>
        <strain evidence="7">6966</strain>
    </source>
</reference>
<comment type="caution">
    <text evidence="7">The sequence shown here is derived from an EMBL/GenBank/DDBJ whole genome shotgun (WGS) entry which is preliminary data.</text>
</comment>
<dbReference type="Pfam" id="PF04542">
    <property type="entry name" value="Sigma70_r2"/>
    <property type="match status" value="1"/>
</dbReference>
<feature type="domain" description="RNA polymerase sigma factor 70 region 4 type 2" evidence="6">
    <location>
        <begin position="118"/>
        <end position="168"/>
    </location>
</feature>
<dbReference type="InterPro" id="IPR014327">
    <property type="entry name" value="RNA_pol_sigma70_bacteroid"/>
</dbReference>
<evidence type="ECO:0000313" key="7">
    <source>
        <dbReference type="EMBL" id="HJF71481.1"/>
    </source>
</evidence>
<dbReference type="SUPFAM" id="SSF88659">
    <property type="entry name" value="Sigma3 and sigma4 domains of RNA polymerase sigma factors"/>
    <property type="match status" value="1"/>
</dbReference>
<evidence type="ECO:0000313" key="8">
    <source>
        <dbReference type="Proteomes" id="UP000742098"/>
    </source>
</evidence>
<evidence type="ECO:0000259" key="6">
    <source>
        <dbReference type="Pfam" id="PF08281"/>
    </source>
</evidence>
<keyword evidence="2" id="KW-0805">Transcription regulation</keyword>
<dbReference type="PANTHER" id="PTHR43133:SF46">
    <property type="entry name" value="RNA POLYMERASE SIGMA-70 FACTOR ECF SUBFAMILY"/>
    <property type="match status" value="1"/>
</dbReference>
<evidence type="ECO:0000259" key="5">
    <source>
        <dbReference type="Pfam" id="PF04542"/>
    </source>
</evidence>
<evidence type="ECO:0000256" key="2">
    <source>
        <dbReference type="ARBA" id="ARBA00023015"/>
    </source>
</evidence>
<dbReference type="InterPro" id="IPR014284">
    <property type="entry name" value="RNA_pol_sigma-70_dom"/>
</dbReference>
<dbReference type="Pfam" id="PF08281">
    <property type="entry name" value="Sigma70_r4_2"/>
    <property type="match status" value="1"/>
</dbReference>
<dbReference type="EMBL" id="DYVS01000224">
    <property type="protein sequence ID" value="HJF71481.1"/>
    <property type="molecule type" value="Genomic_DNA"/>
</dbReference>
<name>A0A921KZ59_9BACT</name>
<evidence type="ECO:0000256" key="1">
    <source>
        <dbReference type="ARBA" id="ARBA00010641"/>
    </source>
</evidence>
<dbReference type="SUPFAM" id="SSF88946">
    <property type="entry name" value="Sigma2 domain of RNA polymerase sigma factors"/>
    <property type="match status" value="1"/>
</dbReference>
<dbReference type="InterPro" id="IPR036388">
    <property type="entry name" value="WH-like_DNA-bd_sf"/>
</dbReference>
<dbReference type="CDD" id="cd06171">
    <property type="entry name" value="Sigma70_r4"/>
    <property type="match status" value="1"/>
</dbReference>
<sequence length="186" mass="22136">MTNYNKVIKGVNGKEEHAWKVLFDSFYVPLCLYATRILRDKQVAGDVVQDTFIRLWESDICFMSGNGMVTYLYRAVANNSLKYLRDRNTEDEHLKEWLEWEDMSEDNFANVVREELYRRLREILNKLPEDRRKIVLMSMEGLKGDEIAAQLGVTIHTVKQQKYRAYKFIRAYLGDHLSWIFIFFFA</sequence>
<dbReference type="GO" id="GO:0003677">
    <property type="term" value="F:DNA binding"/>
    <property type="evidence" value="ECO:0007669"/>
    <property type="project" value="InterPro"/>
</dbReference>
<dbReference type="PANTHER" id="PTHR43133">
    <property type="entry name" value="RNA POLYMERASE ECF-TYPE SIGMA FACTO"/>
    <property type="match status" value="1"/>
</dbReference>
<reference evidence="7" key="1">
    <citation type="journal article" date="2021" name="PeerJ">
        <title>Extensive microbial diversity within the chicken gut microbiome revealed by metagenomics and culture.</title>
        <authorList>
            <person name="Gilroy R."/>
            <person name="Ravi A."/>
            <person name="Getino M."/>
            <person name="Pursley I."/>
            <person name="Horton D.L."/>
            <person name="Alikhan N.F."/>
            <person name="Baker D."/>
            <person name="Gharbi K."/>
            <person name="Hall N."/>
            <person name="Watson M."/>
            <person name="Adriaenssens E.M."/>
            <person name="Foster-Nyarko E."/>
            <person name="Jarju S."/>
            <person name="Secka A."/>
            <person name="Antonio M."/>
            <person name="Oren A."/>
            <person name="Chaudhuri R.R."/>
            <person name="La Ragione R."/>
            <person name="Hildebrand F."/>
            <person name="Pallen M.J."/>
        </authorList>
    </citation>
    <scope>NUCLEOTIDE SEQUENCE</scope>
    <source>
        <strain evidence="7">6966</strain>
    </source>
</reference>
<evidence type="ECO:0000256" key="3">
    <source>
        <dbReference type="ARBA" id="ARBA00023082"/>
    </source>
</evidence>
<dbReference type="InterPro" id="IPR007627">
    <property type="entry name" value="RNA_pol_sigma70_r2"/>
</dbReference>
<evidence type="ECO:0000256" key="4">
    <source>
        <dbReference type="ARBA" id="ARBA00023163"/>
    </source>
</evidence>